<dbReference type="SUPFAM" id="SSF50891">
    <property type="entry name" value="Cyclophilin-like"/>
    <property type="match status" value="1"/>
</dbReference>
<keyword evidence="1" id="KW-0732">Signal</keyword>
<dbReference type="PRINTS" id="PR00153">
    <property type="entry name" value="CSAPPISMRASE"/>
</dbReference>
<feature type="compositionally biased region" description="Low complexity" evidence="2">
    <location>
        <begin position="35"/>
        <end position="48"/>
    </location>
</feature>
<dbReference type="Pfam" id="PF00160">
    <property type="entry name" value="Pro_isomerase"/>
    <property type="match status" value="1"/>
</dbReference>
<dbReference type="RefSeq" id="WP_189090979.1">
    <property type="nucleotide sequence ID" value="NZ_BMQL01000014.1"/>
</dbReference>
<dbReference type="PANTHER" id="PTHR45625:SF16">
    <property type="entry name" value="PEPTIDYL-PROLYL CIS-TRANS ISOMERASE"/>
    <property type="match status" value="1"/>
</dbReference>
<comment type="catalytic activity">
    <reaction evidence="1">
        <text>[protein]-peptidylproline (omega=180) = [protein]-peptidylproline (omega=0)</text>
        <dbReference type="Rhea" id="RHEA:16237"/>
        <dbReference type="Rhea" id="RHEA-COMP:10747"/>
        <dbReference type="Rhea" id="RHEA-COMP:10748"/>
        <dbReference type="ChEBI" id="CHEBI:83833"/>
        <dbReference type="ChEBI" id="CHEBI:83834"/>
        <dbReference type="EC" id="5.2.1.8"/>
    </reaction>
</comment>
<sequence>MKNAAVLTLLLLSLVACKKAADTASTDTKTDSAKTDTTTPATPATPAVSAPGAIPSGYTLVAPVSSKPVYKFAAEPARTLKDGTDYYALIDTSKGQILADLYEDKTPVTVNNFITLARNHFYDGILFHRVLDGFMAQTGDPNTLKGEQATWGQGGPGYAFADEIRQSLKFDAPGMLAMANSGPNTNGSQFFMTFAPADFLDGKYNLFGKVVKGQDVLAKLTRTATADPSTGQEVPIAGITNDKILSVRILSKNK</sequence>
<dbReference type="Proteomes" id="UP000603865">
    <property type="component" value="Unassembled WGS sequence"/>
</dbReference>
<keyword evidence="5" id="KW-1185">Reference proteome</keyword>
<dbReference type="InterPro" id="IPR002130">
    <property type="entry name" value="Cyclophilin-type_PPIase_dom"/>
</dbReference>
<dbReference type="PANTHER" id="PTHR45625">
    <property type="entry name" value="PEPTIDYL-PROLYL CIS-TRANS ISOMERASE-RELATED"/>
    <property type="match status" value="1"/>
</dbReference>
<dbReference type="EC" id="5.2.1.8" evidence="1"/>
<dbReference type="Gene3D" id="2.40.100.10">
    <property type="entry name" value="Cyclophilin-like"/>
    <property type="match status" value="1"/>
</dbReference>
<protein>
    <recommendedName>
        <fullName evidence="1">Peptidyl-prolyl cis-trans isomerase</fullName>
        <shortName evidence="1">PPIase</shortName>
        <ecNumber evidence="1">5.2.1.8</ecNumber>
    </recommendedName>
</protein>
<dbReference type="PROSITE" id="PS51257">
    <property type="entry name" value="PROKAR_LIPOPROTEIN"/>
    <property type="match status" value="1"/>
</dbReference>
<keyword evidence="1" id="KW-0697">Rotamase</keyword>
<feature type="region of interest" description="Disordered" evidence="2">
    <location>
        <begin position="26"/>
        <end position="48"/>
    </location>
</feature>
<feature type="signal peptide" evidence="1">
    <location>
        <begin position="1"/>
        <end position="20"/>
    </location>
</feature>
<reference evidence="4" key="2">
    <citation type="submission" date="2020-09" db="EMBL/GenBank/DDBJ databases">
        <authorList>
            <person name="Sun Q."/>
            <person name="Ohkuma M."/>
        </authorList>
    </citation>
    <scope>NUCLEOTIDE SEQUENCE</scope>
    <source>
        <strain evidence="4">JCM 31311</strain>
    </source>
</reference>
<accession>A0A918C8I5</accession>
<comment type="caution">
    <text evidence="4">The sequence shown here is derived from an EMBL/GenBank/DDBJ whole genome shotgun (WGS) entry which is preliminary data.</text>
</comment>
<dbReference type="AlphaFoldDB" id="A0A918C8I5"/>
<proteinExistence type="inferred from homology"/>
<dbReference type="InterPro" id="IPR044666">
    <property type="entry name" value="Cyclophilin_A-like"/>
</dbReference>
<feature type="domain" description="PPIase cyclophilin-type" evidence="3">
    <location>
        <begin position="95"/>
        <end position="240"/>
    </location>
</feature>
<reference evidence="4" key="1">
    <citation type="journal article" date="2014" name="Int. J. Syst. Evol. Microbiol.">
        <title>Complete genome sequence of Corynebacterium casei LMG S-19264T (=DSM 44701T), isolated from a smear-ripened cheese.</title>
        <authorList>
            <consortium name="US DOE Joint Genome Institute (JGI-PGF)"/>
            <person name="Walter F."/>
            <person name="Albersmeier A."/>
            <person name="Kalinowski J."/>
            <person name="Ruckert C."/>
        </authorList>
    </citation>
    <scope>NUCLEOTIDE SEQUENCE</scope>
    <source>
        <strain evidence="4">JCM 31311</strain>
    </source>
</reference>
<evidence type="ECO:0000313" key="4">
    <source>
        <dbReference type="EMBL" id="GGR12271.1"/>
    </source>
</evidence>
<dbReference type="GO" id="GO:0003755">
    <property type="term" value="F:peptidyl-prolyl cis-trans isomerase activity"/>
    <property type="evidence" value="ECO:0007669"/>
    <property type="project" value="UniProtKB-UniRule"/>
</dbReference>
<dbReference type="InterPro" id="IPR029000">
    <property type="entry name" value="Cyclophilin-like_dom_sf"/>
</dbReference>
<evidence type="ECO:0000313" key="5">
    <source>
        <dbReference type="Proteomes" id="UP000603865"/>
    </source>
</evidence>
<evidence type="ECO:0000256" key="1">
    <source>
        <dbReference type="RuleBase" id="RU363019"/>
    </source>
</evidence>
<evidence type="ECO:0000259" key="3">
    <source>
        <dbReference type="PROSITE" id="PS50072"/>
    </source>
</evidence>
<feature type="chain" id="PRO_5038163030" description="Peptidyl-prolyl cis-trans isomerase" evidence="1">
    <location>
        <begin position="21"/>
        <end position="254"/>
    </location>
</feature>
<dbReference type="EMBL" id="BMQL01000014">
    <property type="protein sequence ID" value="GGR12271.1"/>
    <property type="molecule type" value="Genomic_DNA"/>
</dbReference>
<organism evidence="4 5">
    <name type="scientific">Deinococcus ruber</name>
    <dbReference type="NCBI Taxonomy" id="1848197"/>
    <lineage>
        <taxon>Bacteria</taxon>
        <taxon>Thermotogati</taxon>
        <taxon>Deinococcota</taxon>
        <taxon>Deinococci</taxon>
        <taxon>Deinococcales</taxon>
        <taxon>Deinococcaceae</taxon>
        <taxon>Deinococcus</taxon>
    </lineage>
</organism>
<comment type="function">
    <text evidence="1">PPIases accelerate the folding of proteins. It catalyzes the cis-trans isomerization of proline imidic peptide bonds in oligopeptides.</text>
</comment>
<gene>
    <name evidence="4" type="ORF">GCM10008957_26410</name>
</gene>
<dbReference type="PROSITE" id="PS50072">
    <property type="entry name" value="CSA_PPIASE_2"/>
    <property type="match status" value="1"/>
</dbReference>
<comment type="similarity">
    <text evidence="1">Belongs to the cyclophilin-type PPIase family.</text>
</comment>
<name>A0A918C8I5_9DEIO</name>
<evidence type="ECO:0000256" key="2">
    <source>
        <dbReference type="SAM" id="MobiDB-lite"/>
    </source>
</evidence>
<dbReference type="CDD" id="cd00317">
    <property type="entry name" value="cyclophilin"/>
    <property type="match status" value="1"/>
</dbReference>
<keyword evidence="1" id="KW-0413">Isomerase</keyword>